<feature type="compositionally biased region" description="Polar residues" evidence="1">
    <location>
        <begin position="433"/>
        <end position="463"/>
    </location>
</feature>
<evidence type="ECO:0000313" key="3">
    <source>
        <dbReference type="EMBL" id="KAK8235416.1"/>
    </source>
</evidence>
<evidence type="ECO:0000313" key="4">
    <source>
        <dbReference type="Proteomes" id="UP001492380"/>
    </source>
</evidence>
<name>A0ABR1YPN4_9PEZI</name>
<keyword evidence="4" id="KW-1185">Reference proteome</keyword>
<dbReference type="InterPro" id="IPR054722">
    <property type="entry name" value="PolX-like_BBD"/>
</dbReference>
<feature type="domain" description="Retrovirus-related Pol polyprotein from transposon TNT 1-94-like beta-barrel" evidence="2">
    <location>
        <begin position="47"/>
        <end position="125"/>
    </location>
</feature>
<dbReference type="Proteomes" id="UP001492380">
    <property type="component" value="Unassembled WGS sequence"/>
</dbReference>
<feature type="compositionally biased region" description="Polar residues" evidence="1">
    <location>
        <begin position="384"/>
        <end position="405"/>
    </location>
</feature>
<feature type="region of interest" description="Disordered" evidence="1">
    <location>
        <begin position="369"/>
        <end position="469"/>
    </location>
</feature>
<reference evidence="3 4" key="1">
    <citation type="submission" date="2024-04" db="EMBL/GenBank/DDBJ databases">
        <title>Phyllosticta paracitricarpa is synonymous to the EU quarantine fungus P. citricarpa based on phylogenomic analyses.</title>
        <authorList>
            <consortium name="Lawrence Berkeley National Laboratory"/>
            <person name="Van Ingen-Buijs V.A."/>
            <person name="Van Westerhoven A.C."/>
            <person name="Haridas S."/>
            <person name="Skiadas P."/>
            <person name="Martin F."/>
            <person name="Groenewald J.Z."/>
            <person name="Crous P.W."/>
            <person name="Seidl M.F."/>
        </authorList>
    </citation>
    <scope>NUCLEOTIDE SEQUENCE [LARGE SCALE GENOMIC DNA]</scope>
    <source>
        <strain evidence="3 4">CBS 123374</strain>
    </source>
</reference>
<evidence type="ECO:0000259" key="2">
    <source>
        <dbReference type="Pfam" id="PF22936"/>
    </source>
</evidence>
<sequence>MVGRGPANDEGVIHVERMDHDRFPTGPERRIHLLNPNSWVFHREDRHHICNNRALFTEYNPLIDPLKVQVDHCEGNPIAIGIGVVHIPIWVSRDETGHLVLHNVYYVPKMRFSIVSFRRCTEGGFRQWAETEMGLEMRQDFKSPKSRSAPVYFDIATRTCLTLRLSNDFYDRVPCLPLHPEEPLEESRVHVHSTARLLSVDGIENAMVSVRRLIGLKRLGHLQGLSEYKRIKNQPITGITVGDIVRLLDWELPLHMYPPRHHLLPHPQALFPQSINGEQQDADDARTLVESSPGLNECPASECPAGLPSCPPASECPAGLPSSPQQGSYPARRDSGAGERPAAHFHCHTPLDENVPLSDLIRQIRAMREAGAAGPHQHADKAETTNQGERGQGETDQGEMNQGATDQGERDQGARDHGEMDQGATDQGAADQRATNQESMVQEATDQEATNQEATDSNQNKTLQGEEDG</sequence>
<proteinExistence type="predicted"/>
<protein>
    <recommendedName>
        <fullName evidence="2">Retrovirus-related Pol polyprotein from transposon TNT 1-94-like beta-barrel domain-containing protein</fullName>
    </recommendedName>
</protein>
<organism evidence="3 4">
    <name type="scientific">Phyllosticta capitalensis</name>
    <dbReference type="NCBI Taxonomy" id="121624"/>
    <lineage>
        <taxon>Eukaryota</taxon>
        <taxon>Fungi</taxon>
        <taxon>Dikarya</taxon>
        <taxon>Ascomycota</taxon>
        <taxon>Pezizomycotina</taxon>
        <taxon>Dothideomycetes</taxon>
        <taxon>Dothideomycetes incertae sedis</taxon>
        <taxon>Botryosphaeriales</taxon>
        <taxon>Phyllostictaceae</taxon>
        <taxon>Phyllosticta</taxon>
    </lineage>
</organism>
<dbReference type="Pfam" id="PF22936">
    <property type="entry name" value="Pol_BBD"/>
    <property type="match status" value="1"/>
</dbReference>
<feature type="region of interest" description="Disordered" evidence="1">
    <location>
        <begin position="314"/>
        <end position="352"/>
    </location>
</feature>
<gene>
    <name evidence="3" type="ORF">HDK90DRAFT_244427</name>
</gene>
<dbReference type="EMBL" id="JBBWRZ010000005">
    <property type="protein sequence ID" value="KAK8235416.1"/>
    <property type="molecule type" value="Genomic_DNA"/>
</dbReference>
<feature type="compositionally biased region" description="Basic and acidic residues" evidence="1">
    <location>
        <begin position="407"/>
        <end position="420"/>
    </location>
</feature>
<accession>A0ABR1YPN4</accession>
<evidence type="ECO:0000256" key="1">
    <source>
        <dbReference type="SAM" id="MobiDB-lite"/>
    </source>
</evidence>
<comment type="caution">
    <text evidence="3">The sequence shown here is derived from an EMBL/GenBank/DDBJ whole genome shotgun (WGS) entry which is preliminary data.</text>
</comment>